<evidence type="ECO:0000313" key="1">
    <source>
        <dbReference type="EMBL" id="QII13931.1"/>
    </source>
</evidence>
<organism evidence="1 2">
    <name type="scientific">Kuenenia stuttgartiensis</name>
    <dbReference type="NCBI Taxonomy" id="174633"/>
    <lineage>
        <taxon>Bacteria</taxon>
        <taxon>Pseudomonadati</taxon>
        <taxon>Planctomycetota</taxon>
        <taxon>Candidatus Brocadiia</taxon>
        <taxon>Candidatus Brocadiales</taxon>
        <taxon>Candidatus Brocadiaceae</taxon>
        <taxon>Candidatus Kuenenia</taxon>
    </lineage>
</organism>
<sequence length="31" mass="3591">MLIPEESIKEYKNAAQIRKAYVKATKDFHPA</sequence>
<dbReference type="AlphaFoldDB" id="A0A6G7GWU5"/>
<accession>A0A6G7GWU5</accession>
<reference evidence="1 2" key="1">
    <citation type="submission" date="2020-02" db="EMBL/GenBank/DDBJ databases">
        <title>Newly sequenced genome of strain CSTR1 showed variability in Candidatus Kuenenia stuttgartiensis genomes.</title>
        <authorList>
            <person name="Ding C."/>
            <person name="Adrian L."/>
        </authorList>
    </citation>
    <scope>NUCLEOTIDE SEQUENCE [LARGE SCALE GENOMIC DNA]</scope>
    <source>
        <strain evidence="1 2">CSTR1</strain>
    </source>
</reference>
<protein>
    <submittedName>
        <fullName evidence="1">Uncharacterized protein</fullName>
    </submittedName>
</protein>
<dbReference type="Proteomes" id="UP000501926">
    <property type="component" value="Chromosome"/>
</dbReference>
<proteinExistence type="predicted"/>
<name>A0A6G7GWU5_KUEST</name>
<dbReference type="EMBL" id="CP049055">
    <property type="protein sequence ID" value="QII13931.1"/>
    <property type="molecule type" value="Genomic_DNA"/>
</dbReference>
<gene>
    <name evidence="1" type="ORF">KsCSTR_45520</name>
</gene>
<evidence type="ECO:0000313" key="2">
    <source>
        <dbReference type="Proteomes" id="UP000501926"/>
    </source>
</evidence>